<dbReference type="Gene3D" id="3.30.420.150">
    <property type="entry name" value="Exopolyphosphatase. Domain 2"/>
    <property type="match status" value="1"/>
</dbReference>
<comment type="similarity">
    <text evidence="1 5">Belongs to the GDA1/CD39 NTPase family.</text>
</comment>
<feature type="compositionally biased region" description="Polar residues" evidence="6">
    <location>
        <begin position="313"/>
        <end position="324"/>
    </location>
</feature>
<dbReference type="OrthoDB" id="6372431at2759"/>
<feature type="region of interest" description="Disordered" evidence="6">
    <location>
        <begin position="552"/>
        <end position="585"/>
    </location>
</feature>
<evidence type="ECO:0000256" key="6">
    <source>
        <dbReference type="SAM" id="MobiDB-lite"/>
    </source>
</evidence>
<feature type="binding site" evidence="4">
    <location>
        <begin position="415"/>
        <end position="419"/>
    </location>
    <ligand>
        <name>ATP</name>
        <dbReference type="ChEBI" id="CHEBI:30616"/>
    </ligand>
</feature>
<feature type="compositionally biased region" description="Low complexity" evidence="6">
    <location>
        <begin position="559"/>
        <end position="585"/>
    </location>
</feature>
<evidence type="ECO:0000256" key="4">
    <source>
        <dbReference type="PIRSR" id="PIRSR600407-2"/>
    </source>
</evidence>
<evidence type="ECO:0000256" key="5">
    <source>
        <dbReference type="RuleBase" id="RU003833"/>
    </source>
</evidence>
<dbReference type="PANTHER" id="PTHR11782">
    <property type="entry name" value="ADENOSINE/GUANOSINE DIPHOSPHATASE"/>
    <property type="match status" value="1"/>
</dbReference>
<dbReference type="GO" id="GO:0017110">
    <property type="term" value="F:nucleoside diphosphate phosphatase activity"/>
    <property type="evidence" value="ECO:0007669"/>
    <property type="project" value="TreeGrafter"/>
</dbReference>
<feature type="region of interest" description="Disordered" evidence="6">
    <location>
        <begin position="916"/>
        <end position="938"/>
    </location>
</feature>
<dbReference type="GO" id="GO:0009134">
    <property type="term" value="P:nucleoside diphosphate catabolic process"/>
    <property type="evidence" value="ECO:0007669"/>
    <property type="project" value="TreeGrafter"/>
</dbReference>
<accession>A0A835TEP5</accession>
<keyword evidence="4" id="KW-0067">ATP-binding</keyword>
<feature type="region of interest" description="Disordered" evidence="6">
    <location>
        <begin position="98"/>
        <end position="171"/>
    </location>
</feature>
<reference evidence="7" key="1">
    <citation type="journal article" date="2020" name="bioRxiv">
        <title>Comparative genomics of Chlamydomonas.</title>
        <authorList>
            <person name="Craig R.J."/>
            <person name="Hasan A.R."/>
            <person name="Ness R.W."/>
            <person name="Keightley P.D."/>
        </authorList>
    </citation>
    <scope>NUCLEOTIDE SEQUENCE</scope>
    <source>
        <strain evidence="7">CCAP 11/173</strain>
    </source>
</reference>
<evidence type="ECO:0000256" key="2">
    <source>
        <dbReference type="ARBA" id="ARBA00022801"/>
    </source>
</evidence>
<evidence type="ECO:0000256" key="1">
    <source>
        <dbReference type="ARBA" id="ARBA00009283"/>
    </source>
</evidence>
<feature type="active site" description="Proton acceptor" evidence="3">
    <location>
        <position position="365"/>
    </location>
</feature>
<protein>
    <recommendedName>
        <fullName evidence="9">Apyrase</fullName>
    </recommendedName>
</protein>
<dbReference type="GO" id="GO:0005524">
    <property type="term" value="F:ATP binding"/>
    <property type="evidence" value="ECO:0007669"/>
    <property type="project" value="UniProtKB-KW"/>
</dbReference>
<dbReference type="GO" id="GO:0016020">
    <property type="term" value="C:membrane"/>
    <property type="evidence" value="ECO:0007669"/>
    <property type="project" value="TreeGrafter"/>
</dbReference>
<sequence length="1000" mass="98853">MNRRVVYMAAVFAVMLTIIALLWGGMSTQSGAQAGAAAGAAAPTGGTPLYAVIIDAGSSGSRLHVYTYTMDLPSQPQAPRRLWALPAPAAAATRRWLGRVSGSDGGGSAAAKDTQAVGATPGQSHGQGRDLGSGSADRSAVQGRGGSHGSGGHGSPAGGGNSPRSPHHSGVPLLQRYPQVQLPGRVHRINPGLSSLAPAGEGAADYLAPLLDFARQQVPSELHAATPIRLLATAGLRLLPEEQQQQVLAAAAEVLAGSGFLFVRPKQQHPRQQQQQQQMAQLVPQALRNRASPAPSVQGGYRDLYSSSSSSSRPEQASANNATAELSAGGSGSSGGRVPEEEVRAEAAVAAGSVDWIRVLSGDQEGLYAWAGINFAAGRLQALAAQAAVSPRQRDAAAWLQSEAASTLAVFELGGASMQVTLMPWEPLPGGLGHTLALPGVTRPLYTHSFLGYGLHVAWFRGAMLVAGGGGGGGEGEAATDPCLNPGYTSQSSGVTGSGNFSACVALAEQLLGVEAQQQQQQQQQQQRPGGAGSGCKHSRCSIGTEYLPSLLPPFNRTGSGSPASSSSRGSSSSGGSSSSSGSSGSSSGFLIMATEAFHYTISHLQLQPSCSLQALAAAGAAFCARPWAEVERELVQGRGVDEEHALKLCFGAAYIHTMLSKGFKLSAAEAAHLRFSNWVTRPDGTQVEVNWVLGALLAEVVPEQLRRLARSHPGQQQQQQNGRAAAATAEAAVAAVQPLGANASGGGTGGGAARARGLLAGGMVALVLVSGLLCCGLAAAGGEAGLAAAGGRSGVYRSRRGGGPAPPAGAGLSAALASVVVKVVDGGGGGGAGAGGAGGAGGGGGWVGGLSMMWGGAVDAAAYAAAHPQAVAGAGMGPAAAGVCTAGSQASPSTVAAGAAPGALSLIATLGLGPRDGSHGGGHGSPTARVAQRRAPSGLQASSGLAVGAGVAGGGGCGPGEEDGAAAPLASLAMASGSMTGVAGSLEQRRGARAAVAML</sequence>
<dbReference type="InterPro" id="IPR000407">
    <property type="entry name" value="GDA1_CD39_NTPase"/>
</dbReference>
<feature type="region of interest" description="Disordered" evidence="6">
    <location>
        <begin position="519"/>
        <end position="538"/>
    </location>
</feature>
<evidence type="ECO:0008006" key="9">
    <source>
        <dbReference type="Google" id="ProtNLM"/>
    </source>
</evidence>
<keyword evidence="4" id="KW-0547">Nucleotide-binding</keyword>
<gene>
    <name evidence="7" type="ORF">HYH02_009800</name>
</gene>
<evidence type="ECO:0000256" key="3">
    <source>
        <dbReference type="PIRSR" id="PIRSR600407-1"/>
    </source>
</evidence>
<dbReference type="Proteomes" id="UP000613740">
    <property type="component" value="Unassembled WGS sequence"/>
</dbReference>
<dbReference type="PANTHER" id="PTHR11782:SF83">
    <property type="entry name" value="GUANOSINE-DIPHOSPHATASE"/>
    <property type="match status" value="1"/>
</dbReference>
<evidence type="ECO:0000313" key="8">
    <source>
        <dbReference type="Proteomes" id="UP000613740"/>
    </source>
</evidence>
<name>A0A835TEP5_9CHLO</name>
<dbReference type="PROSITE" id="PS01238">
    <property type="entry name" value="GDA1_CD39_NTPASE"/>
    <property type="match status" value="1"/>
</dbReference>
<keyword evidence="2 5" id="KW-0378">Hydrolase</keyword>
<proteinExistence type="inferred from homology"/>
<feature type="region of interest" description="Disordered" evidence="6">
    <location>
        <begin position="290"/>
        <end position="341"/>
    </location>
</feature>
<evidence type="ECO:0000313" key="7">
    <source>
        <dbReference type="EMBL" id="KAG2442008.1"/>
    </source>
</evidence>
<feature type="compositionally biased region" description="Gly residues" evidence="6">
    <location>
        <begin position="143"/>
        <end position="161"/>
    </location>
</feature>
<keyword evidence="8" id="KW-1185">Reference proteome</keyword>
<organism evidence="7 8">
    <name type="scientific">Chlamydomonas schloesseri</name>
    <dbReference type="NCBI Taxonomy" id="2026947"/>
    <lineage>
        <taxon>Eukaryota</taxon>
        <taxon>Viridiplantae</taxon>
        <taxon>Chlorophyta</taxon>
        <taxon>core chlorophytes</taxon>
        <taxon>Chlorophyceae</taxon>
        <taxon>CS clade</taxon>
        <taxon>Chlamydomonadales</taxon>
        <taxon>Chlamydomonadaceae</taxon>
        <taxon>Chlamydomonas</taxon>
    </lineage>
</organism>
<comment type="caution">
    <text evidence="7">The sequence shown here is derived from an EMBL/GenBank/DDBJ whole genome shotgun (WGS) entry which is preliminary data.</text>
</comment>
<dbReference type="EMBL" id="JAEHOD010000034">
    <property type="protein sequence ID" value="KAG2442008.1"/>
    <property type="molecule type" value="Genomic_DNA"/>
</dbReference>
<dbReference type="Gene3D" id="3.30.420.40">
    <property type="match status" value="1"/>
</dbReference>
<dbReference type="AlphaFoldDB" id="A0A835TEP5"/>
<dbReference type="Pfam" id="PF01150">
    <property type="entry name" value="GDA1_CD39"/>
    <property type="match status" value="3"/>
</dbReference>